<dbReference type="Pfam" id="PF25398">
    <property type="entry name" value="CUX1_N"/>
    <property type="match status" value="1"/>
</dbReference>
<dbReference type="PROSITE" id="PS50071">
    <property type="entry name" value="HOMEOBOX_2"/>
    <property type="match status" value="1"/>
</dbReference>
<protein>
    <recommendedName>
        <fullName evidence="13">Homeobox protein cut-like</fullName>
    </recommendedName>
</protein>
<evidence type="ECO:0000313" key="18">
    <source>
        <dbReference type="Ensembl" id="ENSSSCP00070028685.1"/>
    </source>
</evidence>
<keyword evidence="3" id="KW-0597">Phosphoprotein</keyword>
<comment type="subcellular location">
    <subcellularLocation>
        <location evidence="1 11 12">Nucleus</location>
    </subcellularLocation>
</comment>
<dbReference type="PANTHER" id="PTHR14043">
    <property type="entry name" value="CCAAT DISPLACEMENT PROTEIN-RELATED"/>
    <property type="match status" value="1"/>
</dbReference>
<feature type="compositionally biased region" description="Low complexity" evidence="15">
    <location>
        <begin position="1087"/>
        <end position="1103"/>
    </location>
</feature>
<feature type="compositionally biased region" description="Basic and acidic residues" evidence="15">
    <location>
        <begin position="857"/>
        <end position="882"/>
    </location>
</feature>
<evidence type="ECO:0000259" key="17">
    <source>
        <dbReference type="PROSITE" id="PS51042"/>
    </source>
</evidence>
<keyword evidence="8 11" id="KW-0371">Homeobox</keyword>
<feature type="region of interest" description="Disordered" evidence="15">
    <location>
        <begin position="568"/>
        <end position="606"/>
    </location>
</feature>
<keyword evidence="5 13" id="KW-0805">Transcription regulation</keyword>
<dbReference type="InterPro" id="IPR010982">
    <property type="entry name" value="Lambda_DNA-bd_dom_sf"/>
</dbReference>
<feature type="compositionally biased region" description="Low complexity" evidence="15">
    <location>
        <begin position="947"/>
        <end position="959"/>
    </location>
</feature>
<evidence type="ECO:0000256" key="13">
    <source>
        <dbReference type="RuleBase" id="RU361129"/>
    </source>
</evidence>
<dbReference type="Ensembl" id="ENSSSCT00070034339.1">
    <property type="protein sequence ID" value="ENSSSCP00070028685.1"/>
    <property type="gene ID" value="ENSSSCG00070017257.1"/>
</dbReference>
<feature type="region of interest" description="Disordered" evidence="15">
    <location>
        <begin position="1073"/>
        <end position="1147"/>
    </location>
</feature>
<feature type="compositionally biased region" description="Pro residues" evidence="15">
    <location>
        <begin position="480"/>
        <end position="489"/>
    </location>
</feature>
<reference evidence="18" key="2">
    <citation type="submission" date="2025-08" db="UniProtKB">
        <authorList>
            <consortium name="Ensembl"/>
        </authorList>
    </citation>
    <scope>IDENTIFICATION</scope>
</reference>
<dbReference type="GO" id="GO:0005634">
    <property type="term" value="C:nucleus"/>
    <property type="evidence" value="ECO:0007669"/>
    <property type="project" value="UniProtKB-SubCell"/>
</dbReference>
<dbReference type="SUPFAM" id="SSF47413">
    <property type="entry name" value="lambda repressor-like DNA-binding domains"/>
    <property type="match status" value="3"/>
</dbReference>
<dbReference type="SUPFAM" id="SSF46689">
    <property type="entry name" value="Homeodomain-like"/>
    <property type="match status" value="1"/>
</dbReference>
<evidence type="ECO:0000256" key="6">
    <source>
        <dbReference type="ARBA" id="ARBA00023054"/>
    </source>
</evidence>
<feature type="compositionally biased region" description="Low complexity" evidence="15">
    <location>
        <begin position="61"/>
        <end position="74"/>
    </location>
</feature>
<organism evidence="18 19">
    <name type="scientific">Sus scrofa</name>
    <name type="common">Pig</name>
    <dbReference type="NCBI Taxonomy" id="9823"/>
    <lineage>
        <taxon>Eukaryota</taxon>
        <taxon>Metazoa</taxon>
        <taxon>Chordata</taxon>
        <taxon>Craniata</taxon>
        <taxon>Vertebrata</taxon>
        <taxon>Euteleostomi</taxon>
        <taxon>Mammalia</taxon>
        <taxon>Eutheria</taxon>
        <taxon>Laurasiatheria</taxon>
        <taxon>Artiodactyla</taxon>
        <taxon>Suina</taxon>
        <taxon>Suidae</taxon>
        <taxon>Sus</taxon>
    </lineage>
</organism>
<feature type="region of interest" description="Disordered" evidence="15">
    <location>
        <begin position="795"/>
        <end position="967"/>
    </location>
</feature>
<keyword evidence="6 14" id="KW-0175">Coiled coil</keyword>
<reference evidence="18 19" key="1">
    <citation type="submission" date="2017-08" db="EMBL/GenBank/DDBJ databases">
        <title>USMARCv1.0.</title>
        <authorList>
            <person name="Hannum G.I."/>
            <person name="Koren S."/>
            <person name="Schroeder S.G."/>
            <person name="Chin S.C."/>
            <person name="Nonneman D.J."/>
            <person name="Becker S.A."/>
            <person name="Rosen B.D."/>
            <person name="Bickhart D.M."/>
            <person name="Putnam N.H."/>
            <person name="Green R.E."/>
            <person name="Tuggle C.K."/>
            <person name="Liu H."/>
            <person name="Rohrer G.A."/>
            <person name="Warr A."/>
            <person name="Hall R."/>
            <person name="Kim K."/>
            <person name="Hume D.A."/>
            <person name="Talbot R."/>
            <person name="Chow W."/>
            <person name="Howe K."/>
            <person name="Schwartz A.S."/>
            <person name="Watson M."/>
            <person name="Archibald A.L."/>
            <person name="Phillippy A.M."/>
            <person name="Smith T.P.L."/>
        </authorList>
    </citation>
    <scope>NUCLEOTIDE SEQUENCE [LARGE SCALE GENOMIC DNA]</scope>
</reference>
<feature type="compositionally biased region" description="Pro residues" evidence="15">
    <location>
        <begin position="802"/>
        <end position="813"/>
    </location>
</feature>
<feature type="region of interest" description="Disordered" evidence="15">
    <location>
        <begin position="1248"/>
        <end position="1284"/>
    </location>
</feature>
<dbReference type="Pfam" id="PF02376">
    <property type="entry name" value="CUT"/>
    <property type="match status" value="3"/>
</dbReference>
<feature type="compositionally biased region" description="Polar residues" evidence="15">
    <location>
        <begin position="1073"/>
        <end position="1086"/>
    </location>
</feature>
<dbReference type="InterPro" id="IPR001356">
    <property type="entry name" value="HD"/>
</dbReference>
<evidence type="ECO:0000256" key="7">
    <source>
        <dbReference type="ARBA" id="ARBA00023125"/>
    </source>
</evidence>
<evidence type="ECO:0000313" key="19">
    <source>
        <dbReference type="Proteomes" id="UP000314985"/>
    </source>
</evidence>
<comment type="similarity">
    <text evidence="2 13">Belongs to the CUT homeobox family.</text>
</comment>
<evidence type="ECO:0000256" key="2">
    <source>
        <dbReference type="ARBA" id="ARBA00008190"/>
    </source>
</evidence>
<feature type="domain" description="Homeobox" evidence="16">
    <location>
        <begin position="1280"/>
        <end position="1334"/>
    </location>
</feature>
<dbReference type="PANTHER" id="PTHR14043:SF4">
    <property type="entry name" value="HOMEOBOX PROTEIN CUT-LIKE 1"/>
    <property type="match status" value="1"/>
</dbReference>
<evidence type="ECO:0000256" key="3">
    <source>
        <dbReference type="ARBA" id="ARBA00022553"/>
    </source>
</evidence>
<dbReference type="Gene3D" id="1.10.260.40">
    <property type="entry name" value="lambda repressor-like DNA-binding domains"/>
    <property type="match status" value="3"/>
</dbReference>
<keyword evidence="9 13" id="KW-0804">Transcription</keyword>
<feature type="domain" description="CUT" evidence="17">
    <location>
        <begin position="1155"/>
        <end position="1242"/>
    </location>
</feature>
<proteinExistence type="inferred from homology"/>
<dbReference type="CDD" id="cd00086">
    <property type="entry name" value="homeodomain"/>
    <property type="match status" value="1"/>
</dbReference>
<feature type="compositionally biased region" description="Polar residues" evidence="15">
    <location>
        <begin position="453"/>
        <end position="463"/>
    </location>
</feature>
<dbReference type="Pfam" id="PF00046">
    <property type="entry name" value="Homeodomain"/>
    <property type="match status" value="1"/>
</dbReference>
<dbReference type="SMART" id="SM01109">
    <property type="entry name" value="CUT"/>
    <property type="match status" value="3"/>
</dbReference>
<dbReference type="FunFam" id="1.10.260.40:FF:000004">
    <property type="entry name" value="Cut-like homeobox 1a"/>
    <property type="match status" value="2"/>
</dbReference>
<evidence type="ECO:0000256" key="12">
    <source>
        <dbReference type="RuleBase" id="RU000682"/>
    </source>
</evidence>
<dbReference type="InterPro" id="IPR003350">
    <property type="entry name" value="CUT_dom"/>
</dbReference>
<dbReference type="FunFam" id="1.10.10.60:FF:000116">
    <property type="entry name" value="Cut-like homeobox 2b"/>
    <property type="match status" value="1"/>
</dbReference>
<evidence type="ECO:0000256" key="15">
    <source>
        <dbReference type="SAM" id="MobiDB-lite"/>
    </source>
</evidence>
<dbReference type="Gene3D" id="1.10.10.60">
    <property type="entry name" value="Homeodomain-like"/>
    <property type="match status" value="1"/>
</dbReference>
<feature type="region of interest" description="Disordered" evidence="15">
    <location>
        <begin position="1"/>
        <end position="75"/>
    </location>
</feature>
<feature type="region of interest" description="Disordered" evidence="15">
    <location>
        <begin position="453"/>
        <end position="511"/>
    </location>
</feature>
<evidence type="ECO:0000256" key="8">
    <source>
        <dbReference type="ARBA" id="ARBA00023155"/>
    </source>
</evidence>
<feature type="compositionally biased region" description="Basic and acidic residues" evidence="15">
    <location>
        <begin position="892"/>
        <end position="904"/>
    </location>
</feature>
<feature type="domain" description="CUT" evidence="17">
    <location>
        <begin position="598"/>
        <end position="685"/>
    </location>
</feature>
<feature type="compositionally biased region" description="Polar residues" evidence="15">
    <location>
        <begin position="726"/>
        <end position="735"/>
    </location>
</feature>
<evidence type="ECO:0000256" key="11">
    <source>
        <dbReference type="PROSITE-ProRule" id="PRU00108"/>
    </source>
</evidence>
<dbReference type="Proteomes" id="UP000314985">
    <property type="component" value="Chromosome 3"/>
</dbReference>
<sequence length="1361" mass="148864">MERAAGPLRNAYSDPARESKAPGAPLDCGVRGCGPSAEPRAPRGAHAGVPHPERRALGVRPGPASSALAAPGQPRDSARWMLCVVEAELKRELDATATVLANRQDESEQSRKRLIEQSREFKKNTPEVRRRFVLVSEGIDALSKRSKEAEAAFLNVYKRLIDVPDPVPALDLGQQLQLKVQRLHDIETENQKLRETLDEYNKEFAEVKNQEVTIKALKEKIREYEQTLKNQAETIALEKEQKLQNDFAEKRGEKLQETQMSTTSKLEEAEHKVQTLQTALEKTRTELFDLKTKYDEEITAKADEIEMIMTDLERANQRAEVAQREAETLREQLSSANHSLQLASQIQKAPDVEQAIEVLTRSSLEVELAAKEREIAQLVEDVQRLQASLTKLRENSASQISQLEQQLSAKNSTLKQLEEKLKGQADYEEVKKELKPLEVLLLEKNRSLQSENAALRISNSDLSGSARRKGKDQPESRRPGPLPASPPSQLPRNTGEQASNTNGTHQFSPAGLTQDFFSSALASPSLPLASTGKFALNSLLQRQLMQSFYSKAMQEAGSTSMIFSTGPYSTNSISSQSPLQQSPDVNGMAPSPSQSESAGSVSEGEEIDTAEIARQVKEQLIKHNIGQRIFGHYVLGLSQGSVSEILARPKPWNKLTVRGKEPFHKMKQFLSDEQNILALRSIQGRQRGNITTRIRASETGSDEAIKSILEQAKRELQVQKTAEPAQPSSTASGGNSDDAIRSILQQARREMEAQQAALDPALKQAPLSQADLTILTPKLIAPAPTSSVSSYSPLAISLKKPPSAPEPSAPAPPNALALKKEPQDAPGLDLPGAADSAQGVLRHGKSELGRGGSGGVWKDHWWGAVQPERKSSAPPEDPKAEEAGGGCGSSGGKEKGGGQARAERGQLQGPSSAEYWKDWPSAESPYSQGSELSLTGASRSETPQNSPLPSSPIVPLSKPTKPSVPPLTPEQYEIYMYQEVDTIELTRQVKEKLAKNGICQRIFGEKVLGLSQGSVSDMLSRPKPWSKLTQKGREPFIRMQLWLNGELGQGVLPVQGQQQGPVLHSVTSLQDPLQQGCVSSESTPKTSASCSPAPESPMSSSESVKSLTELVQQPCPPIDTSKDGKPPEPSDPPASDSSQPATPLPLSGHSALSIQELVAMSPELDTYGITKRVKEVLTDNNLGQRLFGETILGLTQGSVSDLLARPKPWHKLSLKGREPFVRMQLWLNDPNNVEKLMDMKRMEKKAYMKRRHSSVSDSQPCEPPSAGIDYSQGASPQPQHQLKKPRVVLAPEEKEALKRAYQQKPYPSPKTIEELATQLNLKTSTVINWFHNYRYGSALSAAKSQLPGRVPAAQGKGRRAL</sequence>
<dbReference type="SMART" id="SM00389">
    <property type="entry name" value="HOX"/>
    <property type="match status" value="1"/>
</dbReference>
<feature type="DNA-binding region" description="Homeobox" evidence="11">
    <location>
        <begin position="1282"/>
        <end position="1335"/>
    </location>
</feature>
<evidence type="ECO:0000256" key="5">
    <source>
        <dbReference type="ARBA" id="ARBA00023015"/>
    </source>
</evidence>
<keyword evidence="7 11" id="KW-0238">DNA-binding</keyword>
<dbReference type="InterPro" id="IPR057476">
    <property type="entry name" value="Cux_N"/>
</dbReference>
<feature type="compositionally biased region" description="Polar residues" evidence="15">
    <location>
        <begin position="924"/>
        <end position="945"/>
    </location>
</feature>
<dbReference type="PROSITE" id="PS51042">
    <property type="entry name" value="CUT"/>
    <property type="match status" value="3"/>
</dbReference>
<keyword evidence="10 11" id="KW-0539">Nucleus</keyword>
<dbReference type="GO" id="GO:0003677">
    <property type="term" value="F:DNA binding"/>
    <property type="evidence" value="ECO:0007669"/>
    <property type="project" value="UniProtKB-UniRule"/>
</dbReference>
<evidence type="ECO:0000259" key="16">
    <source>
        <dbReference type="PROSITE" id="PS50071"/>
    </source>
</evidence>
<name>A0A4X1UHK9_PIG</name>
<evidence type="ECO:0000256" key="4">
    <source>
        <dbReference type="ARBA" id="ARBA00022737"/>
    </source>
</evidence>
<dbReference type="InterPro" id="IPR009057">
    <property type="entry name" value="Homeodomain-like_sf"/>
</dbReference>
<evidence type="ECO:0000256" key="14">
    <source>
        <dbReference type="SAM" id="Coils"/>
    </source>
</evidence>
<evidence type="ECO:0000256" key="9">
    <source>
        <dbReference type="ARBA" id="ARBA00023163"/>
    </source>
</evidence>
<feature type="coiled-coil region" evidence="14">
    <location>
        <begin position="176"/>
        <end position="241"/>
    </location>
</feature>
<feature type="coiled-coil region" evidence="14">
    <location>
        <begin position="266"/>
        <end position="420"/>
    </location>
</feature>
<accession>A0A4X1UHK9</accession>
<keyword evidence="4" id="KW-0677">Repeat</keyword>
<feature type="compositionally biased region" description="Polar residues" evidence="15">
    <location>
        <begin position="490"/>
        <end position="507"/>
    </location>
</feature>
<evidence type="ECO:0000256" key="10">
    <source>
        <dbReference type="ARBA" id="ARBA00023242"/>
    </source>
</evidence>
<feature type="compositionally biased region" description="Low complexity" evidence="15">
    <location>
        <begin position="572"/>
        <end position="602"/>
    </location>
</feature>
<feature type="region of interest" description="Disordered" evidence="15">
    <location>
        <begin position="716"/>
        <end position="738"/>
    </location>
</feature>
<evidence type="ECO:0000256" key="1">
    <source>
        <dbReference type="ARBA" id="ARBA00004123"/>
    </source>
</evidence>
<dbReference type="FunFam" id="1.10.260.40:FF:000010">
    <property type="entry name" value="Cut-like homeobox 1a"/>
    <property type="match status" value="1"/>
</dbReference>
<feature type="domain" description="CUT" evidence="17">
    <location>
        <begin position="971"/>
        <end position="1058"/>
    </location>
</feature>